<dbReference type="PANTHER" id="PTHR12446">
    <property type="entry name" value="TESMIN/TSO1-RELATED"/>
    <property type="match status" value="1"/>
</dbReference>
<feature type="region of interest" description="Disordered" evidence="6">
    <location>
        <begin position="336"/>
        <end position="365"/>
    </location>
</feature>
<dbReference type="GO" id="GO:0005634">
    <property type="term" value="C:nucleus"/>
    <property type="evidence" value="ECO:0007669"/>
    <property type="project" value="UniProtKB-SubCell"/>
</dbReference>
<keyword evidence="3" id="KW-0677">Repeat</keyword>
<dbReference type="OrthoDB" id="2143914at2759"/>
<dbReference type="InterPro" id="IPR009057">
    <property type="entry name" value="Homeodomain-like_sf"/>
</dbReference>
<dbReference type="FunFam" id="1.10.10.60:FF:000010">
    <property type="entry name" value="Transcriptional activator Myb isoform A"/>
    <property type="match status" value="1"/>
</dbReference>
<dbReference type="SUPFAM" id="SSF46689">
    <property type="entry name" value="Homeodomain-like"/>
    <property type="match status" value="1"/>
</dbReference>
<reference evidence="10" key="1">
    <citation type="submission" date="2021-11" db="EMBL/GenBank/DDBJ databases">
        <authorList>
            <consortium name="Genoscope - CEA"/>
            <person name="William W."/>
        </authorList>
    </citation>
    <scope>NUCLEOTIDE SEQUENCE</scope>
</reference>
<dbReference type="SMART" id="SM01114">
    <property type="entry name" value="CXC"/>
    <property type="match status" value="2"/>
</dbReference>
<dbReference type="GO" id="GO:0003677">
    <property type="term" value="F:DNA binding"/>
    <property type="evidence" value="ECO:0007669"/>
    <property type="project" value="UniProtKB-KW"/>
</dbReference>
<evidence type="ECO:0000256" key="1">
    <source>
        <dbReference type="ARBA" id="ARBA00004123"/>
    </source>
</evidence>
<evidence type="ECO:0000256" key="2">
    <source>
        <dbReference type="ARBA" id="ARBA00007267"/>
    </source>
</evidence>
<dbReference type="InterPro" id="IPR001005">
    <property type="entry name" value="SANT/Myb"/>
</dbReference>
<dbReference type="PROSITE" id="PS51634">
    <property type="entry name" value="CRC"/>
    <property type="match status" value="1"/>
</dbReference>
<name>A0A8J2SB34_9STRA</name>
<dbReference type="EMBL" id="CAKKNE010000001">
    <property type="protein sequence ID" value="CAH0365029.1"/>
    <property type="molecule type" value="Genomic_DNA"/>
</dbReference>
<feature type="region of interest" description="Disordered" evidence="6">
    <location>
        <begin position="165"/>
        <end position="188"/>
    </location>
</feature>
<organism evidence="10 11">
    <name type="scientific">Pelagomonas calceolata</name>
    <dbReference type="NCBI Taxonomy" id="35677"/>
    <lineage>
        <taxon>Eukaryota</taxon>
        <taxon>Sar</taxon>
        <taxon>Stramenopiles</taxon>
        <taxon>Ochrophyta</taxon>
        <taxon>Pelagophyceae</taxon>
        <taxon>Pelagomonadales</taxon>
        <taxon>Pelagomonadaceae</taxon>
        <taxon>Pelagomonas</taxon>
    </lineage>
</organism>
<feature type="compositionally biased region" description="Pro residues" evidence="6">
    <location>
        <begin position="341"/>
        <end position="350"/>
    </location>
</feature>
<evidence type="ECO:0008006" key="12">
    <source>
        <dbReference type="Google" id="ProtNLM"/>
    </source>
</evidence>
<sequence>MAERKVTAKRAVTGNGPVIVVKGAWSPAEDELLLRAIEGHGTRKWSVLAAHLPGRTGKQCRERWHNQLNPDISKLPWTAAEDKVILRSYARCGARWADIAQALPGRTDNAVKNRWNCSMRRKIEQFVSDEAAQGATAPDVPGASTAALPLLLDDDRVDRAVAVIRKSAPPARSKRAAPSSSAPRKRPAALLRLQSWPSTASDSTVMVEGHQPCYCRASKCLKLYCACFAAGKPCDGCNCQGCLNVDGGAQREAAVKATLARDPDAFASRKTKGRACACKRSRCLKRYCECFEAGQFCADDCVCLDCENTERGAVGRSQQARKPDAEVLRGASAMCFVRSSSPPPPPPSVTPPDGRASSPRNVVEGAPKVPGLERIVSLERAASLHLDTLATLASKGSPLQPSVTPDTVAQHFSEPIAAERAVAV</sequence>
<keyword evidence="4" id="KW-0238">DNA-binding</keyword>
<dbReference type="Pfam" id="PF00249">
    <property type="entry name" value="Myb_DNA-binding"/>
    <property type="match status" value="2"/>
</dbReference>
<dbReference type="Proteomes" id="UP000789595">
    <property type="component" value="Unassembled WGS sequence"/>
</dbReference>
<dbReference type="Gene3D" id="1.10.10.60">
    <property type="entry name" value="Homeodomain-like"/>
    <property type="match status" value="2"/>
</dbReference>
<evidence type="ECO:0000256" key="3">
    <source>
        <dbReference type="ARBA" id="ARBA00022737"/>
    </source>
</evidence>
<dbReference type="InterPro" id="IPR017930">
    <property type="entry name" value="Myb_dom"/>
</dbReference>
<dbReference type="PANTHER" id="PTHR12446:SF34">
    <property type="entry name" value="PROTEIN LIN-54 HOMOLOG"/>
    <property type="match status" value="1"/>
</dbReference>
<dbReference type="PROSITE" id="PS51294">
    <property type="entry name" value="HTH_MYB"/>
    <property type="match status" value="2"/>
</dbReference>
<feature type="domain" description="CRC" evidence="9">
    <location>
        <begin position="209"/>
        <end position="311"/>
    </location>
</feature>
<proteinExistence type="inferred from homology"/>
<gene>
    <name evidence="10" type="ORF">PECAL_1P14320</name>
</gene>
<dbReference type="AlphaFoldDB" id="A0A8J2SB34"/>
<dbReference type="InterPro" id="IPR028307">
    <property type="entry name" value="Lin-54_fam"/>
</dbReference>
<feature type="domain" description="Myb-like" evidence="7">
    <location>
        <begin position="22"/>
        <end position="68"/>
    </location>
</feature>
<accession>A0A8J2SB34</accession>
<comment type="similarity">
    <text evidence="2">Belongs to the lin-54 family.</text>
</comment>
<evidence type="ECO:0000256" key="5">
    <source>
        <dbReference type="ARBA" id="ARBA00023242"/>
    </source>
</evidence>
<keyword evidence="5" id="KW-0539">Nucleus</keyword>
<feature type="compositionally biased region" description="Low complexity" evidence="6">
    <location>
        <begin position="165"/>
        <end position="182"/>
    </location>
</feature>
<dbReference type="InterPro" id="IPR033467">
    <property type="entry name" value="Tesmin/TSO1-like_CXC"/>
</dbReference>
<evidence type="ECO:0000256" key="6">
    <source>
        <dbReference type="SAM" id="MobiDB-lite"/>
    </source>
</evidence>
<feature type="domain" description="Myb-like" evidence="7">
    <location>
        <begin position="69"/>
        <end position="119"/>
    </location>
</feature>
<evidence type="ECO:0000259" key="7">
    <source>
        <dbReference type="PROSITE" id="PS50090"/>
    </source>
</evidence>
<evidence type="ECO:0000259" key="8">
    <source>
        <dbReference type="PROSITE" id="PS51294"/>
    </source>
</evidence>
<dbReference type="PROSITE" id="PS50090">
    <property type="entry name" value="MYB_LIKE"/>
    <property type="match status" value="2"/>
</dbReference>
<comment type="subcellular location">
    <subcellularLocation>
        <location evidence="1">Nucleus</location>
    </subcellularLocation>
</comment>
<evidence type="ECO:0000313" key="11">
    <source>
        <dbReference type="Proteomes" id="UP000789595"/>
    </source>
</evidence>
<evidence type="ECO:0000313" key="10">
    <source>
        <dbReference type="EMBL" id="CAH0365029.1"/>
    </source>
</evidence>
<evidence type="ECO:0000259" key="9">
    <source>
        <dbReference type="PROSITE" id="PS51634"/>
    </source>
</evidence>
<dbReference type="SMART" id="SM00717">
    <property type="entry name" value="SANT"/>
    <property type="match status" value="2"/>
</dbReference>
<dbReference type="Pfam" id="PF03638">
    <property type="entry name" value="TCR"/>
    <property type="match status" value="2"/>
</dbReference>
<dbReference type="CDD" id="cd00167">
    <property type="entry name" value="SANT"/>
    <property type="match status" value="2"/>
</dbReference>
<protein>
    <recommendedName>
        <fullName evidence="12">CRC domain-containing protein</fullName>
    </recommendedName>
</protein>
<comment type="caution">
    <text evidence="10">The sequence shown here is derived from an EMBL/GenBank/DDBJ whole genome shotgun (WGS) entry which is preliminary data.</text>
</comment>
<keyword evidence="11" id="KW-1185">Reference proteome</keyword>
<dbReference type="GO" id="GO:0006355">
    <property type="term" value="P:regulation of DNA-templated transcription"/>
    <property type="evidence" value="ECO:0007669"/>
    <property type="project" value="TreeGrafter"/>
</dbReference>
<dbReference type="InterPro" id="IPR005172">
    <property type="entry name" value="CRC"/>
</dbReference>
<evidence type="ECO:0000256" key="4">
    <source>
        <dbReference type="ARBA" id="ARBA00023125"/>
    </source>
</evidence>
<feature type="domain" description="HTH myb-type" evidence="8">
    <location>
        <begin position="20"/>
        <end position="72"/>
    </location>
</feature>
<feature type="domain" description="HTH myb-type" evidence="8">
    <location>
        <begin position="74"/>
        <end position="123"/>
    </location>
</feature>